<sequence length="86" mass="9140">MVDVEEGVTGVARLRRRKGLDAAGDHERVLKADEGQMQTSPPTDRAERSSRTSERGDAGQTIDLPCMDGEGLAPVLAGLAIHSLTI</sequence>
<evidence type="ECO:0000313" key="3">
    <source>
        <dbReference type="Proteomes" id="UP000663508"/>
    </source>
</evidence>
<reference evidence="2" key="1">
    <citation type="submission" date="2020-11" db="EMBL/GenBank/DDBJ databases">
        <title>Complete genome sequence of a novel pathogenic Methylobacterium strain isolated from rice in Vietnam.</title>
        <authorList>
            <person name="Lai K."/>
            <person name="Okazaki S."/>
            <person name="Higashi K."/>
            <person name="Mori H."/>
            <person name="Toyoda A."/>
            <person name="Kurokawa K."/>
        </authorList>
    </citation>
    <scope>NUCLEOTIDE SEQUENCE</scope>
    <source>
        <strain evidence="2">VL1</strain>
        <plasmid evidence="2">pVL1_1</plasmid>
    </source>
</reference>
<name>A0A8H8X0K6_9HYPH</name>
<evidence type="ECO:0000313" key="2">
    <source>
        <dbReference type="EMBL" id="BCM87613.1"/>
    </source>
</evidence>
<accession>A0A8H8X0K6</accession>
<geneLocation type="plasmid" evidence="2 3">
    <name>pVL1_1</name>
</geneLocation>
<dbReference type="EMBL" id="AP024146">
    <property type="protein sequence ID" value="BCM87613.1"/>
    <property type="molecule type" value="Genomic_DNA"/>
</dbReference>
<feature type="compositionally biased region" description="Basic and acidic residues" evidence="1">
    <location>
        <begin position="44"/>
        <end position="57"/>
    </location>
</feature>
<proteinExistence type="predicted"/>
<protein>
    <submittedName>
        <fullName evidence="2">Uncharacterized protein</fullName>
    </submittedName>
</protein>
<dbReference type="KEGG" id="mind:mvi_60740"/>
<feature type="region of interest" description="Disordered" evidence="1">
    <location>
        <begin position="19"/>
        <end position="65"/>
    </location>
</feature>
<feature type="compositionally biased region" description="Basic and acidic residues" evidence="1">
    <location>
        <begin position="19"/>
        <end position="34"/>
    </location>
</feature>
<keyword evidence="2" id="KW-0614">Plasmid</keyword>
<dbReference type="Proteomes" id="UP000663508">
    <property type="component" value="Plasmid pVL1_1"/>
</dbReference>
<dbReference type="AlphaFoldDB" id="A0A8H8X0K6"/>
<gene>
    <name evidence="2" type="ORF">mvi_60740</name>
</gene>
<organism evidence="2 3">
    <name type="scientific">Methylobacterium indicum</name>
    <dbReference type="NCBI Taxonomy" id="1775910"/>
    <lineage>
        <taxon>Bacteria</taxon>
        <taxon>Pseudomonadati</taxon>
        <taxon>Pseudomonadota</taxon>
        <taxon>Alphaproteobacteria</taxon>
        <taxon>Hyphomicrobiales</taxon>
        <taxon>Methylobacteriaceae</taxon>
        <taxon>Methylobacterium</taxon>
    </lineage>
</organism>
<evidence type="ECO:0000256" key="1">
    <source>
        <dbReference type="SAM" id="MobiDB-lite"/>
    </source>
</evidence>